<evidence type="ECO:0000256" key="2">
    <source>
        <dbReference type="SAM" id="SignalP"/>
    </source>
</evidence>
<feature type="compositionally biased region" description="Polar residues" evidence="1">
    <location>
        <begin position="92"/>
        <end position="110"/>
    </location>
</feature>
<sequence length="140" mass="14838">MPPFNSIPQYYVVFILVDALACPGSATPSRGTGVVGVVPGESRLPVGKPILPVLRDHQIGTPASRPWLIVPQSDESHPGCANKKNGPGGTKNAATRTVSESGQPPKSQLTAAVVQYRPQVLGAPRHPPLRRPHERDATES</sequence>
<evidence type="ECO:0000313" key="4">
    <source>
        <dbReference type="Proteomes" id="UP001390339"/>
    </source>
</evidence>
<evidence type="ECO:0008006" key="5">
    <source>
        <dbReference type="Google" id="ProtNLM"/>
    </source>
</evidence>
<evidence type="ECO:0000256" key="1">
    <source>
        <dbReference type="SAM" id="MobiDB-lite"/>
    </source>
</evidence>
<feature type="chain" id="PRO_5046539596" description="Secreted protein" evidence="2">
    <location>
        <begin position="27"/>
        <end position="140"/>
    </location>
</feature>
<organism evidence="3 4">
    <name type="scientific">Apiospora arundinis</name>
    <dbReference type="NCBI Taxonomy" id="335852"/>
    <lineage>
        <taxon>Eukaryota</taxon>
        <taxon>Fungi</taxon>
        <taxon>Dikarya</taxon>
        <taxon>Ascomycota</taxon>
        <taxon>Pezizomycotina</taxon>
        <taxon>Sordariomycetes</taxon>
        <taxon>Xylariomycetidae</taxon>
        <taxon>Amphisphaeriales</taxon>
        <taxon>Apiosporaceae</taxon>
        <taxon>Apiospora</taxon>
    </lineage>
</organism>
<evidence type="ECO:0000313" key="3">
    <source>
        <dbReference type="EMBL" id="KAK8859120.1"/>
    </source>
</evidence>
<keyword evidence="4" id="KW-1185">Reference proteome</keyword>
<proteinExistence type="predicted"/>
<feature type="signal peptide" evidence="2">
    <location>
        <begin position="1"/>
        <end position="26"/>
    </location>
</feature>
<reference evidence="3 4" key="1">
    <citation type="journal article" date="2024" name="IMA Fungus">
        <title>Apiospora arundinis, a panoply of carbohydrate-active enzymes and secondary metabolites.</title>
        <authorList>
            <person name="Sorensen T."/>
            <person name="Petersen C."/>
            <person name="Muurmann A.T."/>
            <person name="Christiansen J.V."/>
            <person name="Brundto M.L."/>
            <person name="Overgaard C.K."/>
            <person name="Boysen A.T."/>
            <person name="Wollenberg R.D."/>
            <person name="Larsen T.O."/>
            <person name="Sorensen J.L."/>
            <person name="Nielsen K.L."/>
            <person name="Sondergaard T.E."/>
        </authorList>
    </citation>
    <scope>NUCLEOTIDE SEQUENCE [LARGE SCALE GENOMIC DNA]</scope>
    <source>
        <strain evidence="3 4">AAU 773</strain>
    </source>
</reference>
<gene>
    <name evidence="3" type="ORF">PGQ11_009854</name>
</gene>
<protein>
    <recommendedName>
        <fullName evidence="5">Secreted protein</fullName>
    </recommendedName>
</protein>
<dbReference type="Proteomes" id="UP001390339">
    <property type="component" value="Unassembled WGS sequence"/>
</dbReference>
<comment type="caution">
    <text evidence="3">The sequence shown here is derived from an EMBL/GenBank/DDBJ whole genome shotgun (WGS) entry which is preliminary data.</text>
</comment>
<name>A0ABR2I812_9PEZI</name>
<feature type="compositionally biased region" description="Basic and acidic residues" evidence="1">
    <location>
        <begin position="131"/>
        <end position="140"/>
    </location>
</feature>
<keyword evidence="2" id="KW-0732">Signal</keyword>
<dbReference type="EMBL" id="JAPCWZ010000006">
    <property type="protein sequence ID" value="KAK8859120.1"/>
    <property type="molecule type" value="Genomic_DNA"/>
</dbReference>
<feature type="region of interest" description="Disordered" evidence="1">
    <location>
        <begin position="68"/>
        <end position="140"/>
    </location>
</feature>
<accession>A0ABR2I812</accession>